<evidence type="ECO:0000313" key="4">
    <source>
        <dbReference type="Proteomes" id="UP000053257"/>
    </source>
</evidence>
<protein>
    <recommendedName>
        <fullName evidence="2">FHA domain-containing protein</fullName>
    </recommendedName>
</protein>
<dbReference type="Pfam" id="PF00498">
    <property type="entry name" value="FHA"/>
    <property type="match status" value="1"/>
</dbReference>
<feature type="domain" description="FHA" evidence="2">
    <location>
        <begin position="129"/>
        <end position="184"/>
    </location>
</feature>
<dbReference type="AlphaFoldDB" id="A0A0C3RWS5"/>
<gene>
    <name evidence="3" type="ORF">PHLGIDRAFT_470804</name>
</gene>
<feature type="compositionally biased region" description="Basic and acidic residues" evidence="1">
    <location>
        <begin position="30"/>
        <end position="41"/>
    </location>
</feature>
<dbReference type="PROSITE" id="PS50006">
    <property type="entry name" value="FHA_DOMAIN"/>
    <property type="match status" value="1"/>
</dbReference>
<evidence type="ECO:0000256" key="1">
    <source>
        <dbReference type="SAM" id="MobiDB-lite"/>
    </source>
</evidence>
<dbReference type="InterPro" id="IPR008984">
    <property type="entry name" value="SMAD_FHA_dom_sf"/>
</dbReference>
<dbReference type="InterPro" id="IPR000253">
    <property type="entry name" value="FHA_dom"/>
</dbReference>
<reference evidence="3 4" key="1">
    <citation type="journal article" date="2014" name="PLoS Genet.">
        <title>Analysis of the Phlebiopsis gigantea genome, transcriptome and secretome provides insight into its pioneer colonization strategies of wood.</title>
        <authorList>
            <person name="Hori C."/>
            <person name="Ishida T."/>
            <person name="Igarashi K."/>
            <person name="Samejima M."/>
            <person name="Suzuki H."/>
            <person name="Master E."/>
            <person name="Ferreira P."/>
            <person name="Ruiz-Duenas F.J."/>
            <person name="Held B."/>
            <person name="Canessa P."/>
            <person name="Larrondo L.F."/>
            <person name="Schmoll M."/>
            <person name="Druzhinina I.S."/>
            <person name="Kubicek C.P."/>
            <person name="Gaskell J.A."/>
            <person name="Kersten P."/>
            <person name="St John F."/>
            <person name="Glasner J."/>
            <person name="Sabat G."/>
            <person name="Splinter BonDurant S."/>
            <person name="Syed K."/>
            <person name="Yadav J."/>
            <person name="Mgbeahuruike A.C."/>
            <person name="Kovalchuk A."/>
            <person name="Asiegbu F.O."/>
            <person name="Lackner G."/>
            <person name="Hoffmeister D."/>
            <person name="Rencoret J."/>
            <person name="Gutierrez A."/>
            <person name="Sun H."/>
            <person name="Lindquist E."/>
            <person name="Barry K."/>
            <person name="Riley R."/>
            <person name="Grigoriev I.V."/>
            <person name="Henrissat B."/>
            <person name="Kues U."/>
            <person name="Berka R.M."/>
            <person name="Martinez A.T."/>
            <person name="Covert S.F."/>
            <person name="Blanchette R.A."/>
            <person name="Cullen D."/>
        </authorList>
    </citation>
    <scope>NUCLEOTIDE SEQUENCE [LARGE SCALE GENOMIC DNA]</scope>
    <source>
        <strain evidence="3 4">11061_1 CR5-6</strain>
    </source>
</reference>
<name>A0A0C3RWS5_PHLG1</name>
<accession>A0A0C3RWS5</accession>
<dbReference type="Gene3D" id="2.60.200.20">
    <property type="match status" value="1"/>
</dbReference>
<evidence type="ECO:0000259" key="2">
    <source>
        <dbReference type="PROSITE" id="PS50006"/>
    </source>
</evidence>
<dbReference type="HOGENOM" id="CLU_1166214_0_0_1"/>
<feature type="region of interest" description="Disordered" evidence="1">
    <location>
        <begin position="30"/>
        <end position="86"/>
    </location>
</feature>
<dbReference type="SMART" id="SM00240">
    <property type="entry name" value="FHA"/>
    <property type="match status" value="1"/>
</dbReference>
<sequence length="238" mass="26950">MQYHESPPSINARLHTRDYDRDYDRDYHYHYSRGHDGHESVDNDADSDGVRSRRSSLAGTSMADCDDADNTPAGFEYEGETDELPPTQIATQPVEDDETIAQRSTIWGYLEPFNKELPRLELSKSKTKYRLGRAPLPWNDIVLTDPRASRYQCIIVWDGKEDESSTVEVHDLASNGTFINSKIIGNPNYHGLRDGDVLAFASPNRPQRDTADPGHQDNRYTYHHTASLMSVSMTSGKK</sequence>
<dbReference type="STRING" id="745531.A0A0C3RWS5"/>
<dbReference type="SUPFAM" id="SSF49879">
    <property type="entry name" value="SMAD/FHA domain"/>
    <property type="match status" value="1"/>
</dbReference>
<keyword evidence="4" id="KW-1185">Reference proteome</keyword>
<evidence type="ECO:0000313" key="3">
    <source>
        <dbReference type="EMBL" id="KIP06126.1"/>
    </source>
</evidence>
<dbReference type="Proteomes" id="UP000053257">
    <property type="component" value="Unassembled WGS sequence"/>
</dbReference>
<dbReference type="EMBL" id="KN840525">
    <property type="protein sequence ID" value="KIP06126.1"/>
    <property type="molecule type" value="Genomic_DNA"/>
</dbReference>
<organism evidence="3 4">
    <name type="scientific">Phlebiopsis gigantea (strain 11061_1 CR5-6)</name>
    <name type="common">White-rot fungus</name>
    <name type="synonym">Peniophora gigantea</name>
    <dbReference type="NCBI Taxonomy" id="745531"/>
    <lineage>
        <taxon>Eukaryota</taxon>
        <taxon>Fungi</taxon>
        <taxon>Dikarya</taxon>
        <taxon>Basidiomycota</taxon>
        <taxon>Agaricomycotina</taxon>
        <taxon>Agaricomycetes</taxon>
        <taxon>Polyporales</taxon>
        <taxon>Phanerochaetaceae</taxon>
        <taxon>Phlebiopsis</taxon>
    </lineage>
</organism>
<proteinExistence type="predicted"/>